<dbReference type="Pfam" id="PF22244">
    <property type="entry name" value="GCE_fung"/>
    <property type="match status" value="1"/>
</dbReference>
<dbReference type="InterPro" id="IPR029058">
    <property type="entry name" value="AB_hydrolase_fold"/>
</dbReference>
<dbReference type="EMBL" id="SDHY01000006">
    <property type="protein sequence ID" value="RXK47607.1"/>
    <property type="molecule type" value="Genomic_DNA"/>
</dbReference>
<dbReference type="Gene3D" id="3.40.50.1820">
    <property type="entry name" value="alpha/beta hydrolase"/>
    <property type="match status" value="1"/>
</dbReference>
<keyword evidence="3" id="KW-0378">Hydrolase</keyword>
<dbReference type="SUPFAM" id="SSF53474">
    <property type="entry name" value="alpha/beta-Hydrolases"/>
    <property type="match status" value="1"/>
</dbReference>
<comment type="caution">
    <text evidence="5">The sequence shown here is derived from an EMBL/GenBank/DDBJ whole genome shotgun (WGS) entry which is preliminary data.</text>
</comment>
<evidence type="ECO:0000256" key="2">
    <source>
        <dbReference type="ARBA" id="ARBA00022729"/>
    </source>
</evidence>
<evidence type="ECO:0000259" key="4">
    <source>
        <dbReference type="Pfam" id="PF22244"/>
    </source>
</evidence>
<dbReference type="GO" id="GO:0052689">
    <property type="term" value="F:carboxylic ester hydrolase activity"/>
    <property type="evidence" value="ECO:0007669"/>
    <property type="project" value="UniProtKB-KW"/>
</dbReference>
<dbReference type="InterPro" id="IPR054579">
    <property type="entry name" value="GCE-like_dom"/>
</dbReference>
<dbReference type="RefSeq" id="WP_129027647.1">
    <property type="nucleotide sequence ID" value="NZ_SDHY01000006.1"/>
</dbReference>
<gene>
    <name evidence="5" type="ORF">ESB04_10230</name>
</gene>
<dbReference type="Proteomes" id="UP000289455">
    <property type="component" value="Unassembled WGS sequence"/>
</dbReference>
<sequence>MKRFILLFCFLNTTIMAQQKPFVANYDESKVGAFTLPDPLVMGSKKITTKAEWEKNRGYWLDLFASHMYGKLPKKKLKQVNTLISKKEILGGKAIQSIWKMDFEGKVQATVVVILPTAVKKAPVFLGLNFCGNQTISTDESIPMFDKYVVCNNAPDFVNYVSQPSSRGVWATRWQIEKVIDAGFGTITAACGDFEEDHANGYKNGVRTRLASALGLKPEEWTAMGAWAWGLSRIMDLAQNIQQIDPNKVIVHGHSRLGKAAMWAGANDQRFAAIISNESGEGGAALSRRIYGETIWRITNSFPHWFLPKYATYSDRENELPFDQHILLSLLSPRPVYVASAFGDQWSDPKGEFLSTREMEKVYALYGKKGLGNIEMPGLNQPVGQLIRYHIREGKHDINEYDWEQYIKFGKEELN</sequence>
<keyword evidence="6" id="KW-1185">Reference proteome</keyword>
<keyword evidence="2" id="KW-0732">Signal</keyword>
<evidence type="ECO:0000313" key="6">
    <source>
        <dbReference type="Proteomes" id="UP000289455"/>
    </source>
</evidence>
<keyword evidence="1" id="KW-0719">Serine esterase</keyword>
<evidence type="ECO:0000256" key="3">
    <source>
        <dbReference type="ARBA" id="ARBA00022801"/>
    </source>
</evidence>
<dbReference type="OrthoDB" id="9809261at2"/>
<protein>
    <submittedName>
        <fullName evidence="5">Acetylxylan esterase</fullName>
    </submittedName>
</protein>
<dbReference type="AlphaFoldDB" id="A0A4Q1BY47"/>
<organism evidence="5 6">
    <name type="scientific">Aquirufa rosea</name>
    <dbReference type="NCBI Taxonomy" id="2509241"/>
    <lineage>
        <taxon>Bacteria</taxon>
        <taxon>Pseudomonadati</taxon>
        <taxon>Bacteroidota</taxon>
        <taxon>Cytophagia</taxon>
        <taxon>Cytophagales</taxon>
        <taxon>Flectobacillaceae</taxon>
        <taxon>Aquirufa</taxon>
    </lineage>
</organism>
<feature type="domain" description="4-O-methyl-glucuronoyl methylesterase-like" evidence="4">
    <location>
        <begin position="220"/>
        <end position="367"/>
    </location>
</feature>
<reference evidence="5 6" key="1">
    <citation type="submission" date="2019-01" db="EMBL/GenBank/DDBJ databases">
        <title>Cytophagaceae bacterium strain CAR-16.</title>
        <authorList>
            <person name="Chen W.-M."/>
        </authorList>
    </citation>
    <scope>NUCLEOTIDE SEQUENCE [LARGE SCALE GENOMIC DNA]</scope>
    <source>
        <strain evidence="5 6">CAR-16</strain>
    </source>
</reference>
<evidence type="ECO:0000313" key="5">
    <source>
        <dbReference type="EMBL" id="RXK47607.1"/>
    </source>
</evidence>
<accession>A0A4Q1BY47</accession>
<proteinExistence type="predicted"/>
<evidence type="ECO:0000256" key="1">
    <source>
        <dbReference type="ARBA" id="ARBA00022487"/>
    </source>
</evidence>
<name>A0A4Q1BY47_9BACT</name>